<reference evidence="2 3" key="1">
    <citation type="journal article" date="2020" name="Genome Biol. Evol.">
        <title>A new high-quality draft genome assembly of the Chinese cordyceps Ophiocordyceps sinensis.</title>
        <authorList>
            <person name="Shu R."/>
            <person name="Zhang J."/>
            <person name="Meng Q."/>
            <person name="Zhang H."/>
            <person name="Zhou G."/>
            <person name="Li M."/>
            <person name="Wu P."/>
            <person name="Zhao Y."/>
            <person name="Chen C."/>
            <person name="Qin Q."/>
        </authorList>
    </citation>
    <scope>NUCLEOTIDE SEQUENCE [LARGE SCALE GENOMIC DNA]</scope>
    <source>
        <strain evidence="2 3">IOZ07</strain>
    </source>
</reference>
<dbReference type="Proteomes" id="UP000557566">
    <property type="component" value="Unassembled WGS sequence"/>
</dbReference>
<protein>
    <recommendedName>
        <fullName evidence="1">DUF4470 domain-containing protein</fullName>
    </recommendedName>
</protein>
<name>A0A8H4LT51_9HYPO</name>
<keyword evidence="3" id="KW-1185">Reference proteome</keyword>
<dbReference type="OrthoDB" id="5282002at2759"/>
<dbReference type="InterPro" id="IPR027974">
    <property type="entry name" value="DUF4470"/>
</dbReference>
<gene>
    <name evidence="2" type="ORF">G6O67_007888</name>
</gene>
<accession>A0A8H4LT51</accession>
<comment type="caution">
    <text evidence="2">The sequence shown here is derived from an EMBL/GenBank/DDBJ whole genome shotgun (WGS) entry which is preliminary data.</text>
</comment>
<sequence>MAASELVCASWEPGHDNCLKNGRYSCKGCLLVTPDCKSPLGRKNWLPAWFLENRKPSFIGPEIGKPFGARKHLWGNVPAIDVLGLGANEGDEYGRDLRLLFAASGDLRNLVKTIAQLPSSYSHSIEATINDRDLDVMARNVILLLIALVVQDVEEKIDCMIHVWYSVLIRKTDNDLVQHHIRPLIEAVCAKIKDKDPGSLLGKTWEFGRRSLRVVLEKRSWDCLLSFLDVPSGLTAERALEIRAAVTNAGTRRDHRHRRLYCLSPSHRIATNQFWEEGLLLPFGSRRADFCQPNPTFFQSPDTWPMTDSADPLDGWYSKDVAETSHGPATADLYGKLFFHIRSTLRSFLARLSDSPVTFQIFQVDVAELPRHLEPGSFGRIEASNLADNCWLGIVRTLALMVPLLQVPLDNPHATLITLFMNAVMEATTMQDNFDRIGPTTKPLVKYLPKLGPHEVSTVSTYHPEIIKFALGRDVVSTYDHIFDRYSQGFSEVANMLGAAMREKHIIVEKFPFSLKLMPGQPGAQEEFDRLLGGGESGMVRYVEWRRIDPALF</sequence>
<evidence type="ECO:0000313" key="3">
    <source>
        <dbReference type="Proteomes" id="UP000557566"/>
    </source>
</evidence>
<evidence type="ECO:0000313" key="2">
    <source>
        <dbReference type="EMBL" id="KAF4504437.1"/>
    </source>
</evidence>
<dbReference type="AlphaFoldDB" id="A0A8H4LT51"/>
<organism evidence="2 3">
    <name type="scientific">Ophiocordyceps sinensis</name>
    <dbReference type="NCBI Taxonomy" id="72228"/>
    <lineage>
        <taxon>Eukaryota</taxon>
        <taxon>Fungi</taxon>
        <taxon>Dikarya</taxon>
        <taxon>Ascomycota</taxon>
        <taxon>Pezizomycotina</taxon>
        <taxon>Sordariomycetes</taxon>
        <taxon>Hypocreomycetidae</taxon>
        <taxon>Hypocreales</taxon>
        <taxon>Ophiocordycipitaceae</taxon>
        <taxon>Ophiocordyceps</taxon>
    </lineage>
</organism>
<dbReference type="Pfam" id="PF14737">
    <property type="entry name" value="DUF4470"/>
    <property type="match status" value="1"/>
</dbReference>
<evidence type="ECO:0000259" key="1">
    <source>
        <dbReference type="Pfam" id="PF14737"/>
    </source>
</evidence>
<proteinExistence type="predicted"/>
<feature type="domain" description="DUF4470" evidence="1">
    <location>
        <begin position="73"/>
        <end position="169"/>
    </location>
</feature>
<dbReference type="EMBL" id="JAAVMX010000009">
    <property type="protein sequence ID" value="KAF4504437.1"/>
    <property type="molecule type" value="Genomic_DNA"/>
</dbReference>